<sequence>DGSLWSVNPDWEAAEGLKNDIFAISTSEGEDKVAEQFADDSYFAGIVEQLLKPEGAGAKNRDERCAQHRAEGFMIEGGKLWRVGGKGAKGAPKVECVHSKNGKTIAGKAHEDSGHFGRDHTKIKLK</sequence>
<dbReference type="EMBL" id="KL198058">
    <property type="protein sequence ID" value="KDQ11444.1"/>
    <property type="molecule type" value="Genomic_DNA"/>
</dbReference>
<reference evidence="3" key="1">
    <citation type="journal article" date="2014" name="Proc. Natl. Acad. Sci. U.S.A.">
        <title>Extensive sampling of basidiomycete genomes demonstrates inadequacy of the white-rot/brown-rot paradigm for wood decay fungi.</title>
        <authorList>
            <person name="Riley R."/>
            <person name="Salamov A.A."/>
            <person name="Brown D.W."/>
            <person name="Nagy L.G."/>
            <person name="Floudas D."/>
            <person name="Held B.W."/>
            <person name="Levasseur A."/>
            <person name="Lombard V."/>
            <person name="Morin E."/>
            <person name="Otillar R."/>
            <person name="Lindquist E.A."/>
            <person name="Sun H."/>
            <person name="LaButti K.M."/>
            <person name="Schmutz J."/>
            <person name="Jabbour D."/>
            <person name="Luo H."/>
            <person name="Baker S.E."/>
            <person name="Pisabarro A.G."/>
            <person name="Walton J.D."/>
            <person name="Blanchette R.A."/>
            <person name="Henrissat B."/>
            <person name="Martin F."/>
            <person name="Cullen D."/>
            <person name="Hibbett D.S."/>
            <person name="Grigoriev I.V."/>
        </authorList>
    </citation>
    <scope>NUCLEOTIDE SEQUENCE [LARGE SCALE GENOMIC DNA]</scope>
    <source>
        <strain evidence="3">FD-172 SS1</strain>
    </source>
</reference>
<dbReference type="STRING" id="930990.A0A067M7C4"/>
<keyword evidence="3" id="KW-1185">Reference proteome</keyword>
<protein>
    <submittedName>
        <fullName evidence="2">Uncharacterized protein</fullName>
    </submittedName>
</protein>
<dbReference type="Proteomes" id="UP000027195">
    <property type="component" value="Unassembled WGS sequence"/>
</dbReference>
<feature type="region of interest" description="Disordered" evidence="1">
    <location>
        <begin position="105"/>
        <end position="126"/>
    </location>
</feature>
<name>A0A067M7C4_BOTB1</name>
<organism evidence="2 3">
    <name type="scientific">Botryobasidium botryosum (strain FD-172 SS1)</name>
    <dbReference type="NCBI Taxonomy" id="930990"/>
    <lineage>
        <taxon>Eukaryota</taxon>
        <taxon>Fungi</taxon>
        <taxon>Dikarya</taxon>
        <taxon>Basidiomycota</taxon>
        <taxon>Agaricomycotina</taxon>
        <taxon>Agaricomycetes</taxon>
        <taxon>Cantharellales</taxon>
        <taxon>Botryobasidiaceae</taxon>
        <taxon>Botryobasidium</taxon>
    </lineage>
</organism>
<evidence type="ECO:0000313" key="3">
    <source>
        <dbReference type="Proteomes" id="UP000027195"/>
    </source>
</evidence>
<evidence type="ECO:0000313" key="2">
    <source>
        <dbReference type="EMBL" id="KDQ11444.1"/>
    </source>
</evidence>
<feature type="compositionally biased region" description="Basic and acidic residues" evidence="1">
    <location>
        <begin position="108"/>
        <end position="126"/>
    </location>
</feature>
<gene>
    <name evidence="2" type="ORF">BOTBODRAFT_114346</name>
</gene>
<dbReference type="OrthoDB" id="3234307at2759"/>
<feature type="non-terminal residue" evidence="2">
    <location>
        <position position="1"/>
    </location>
</feature>
<dbReference type="AlphaFoldDB" id="A0A067M7C4"/>
<dbReference type="InParanoid" id="A0A067M7C4"/>
<proteinExistence type="predicted"/>
<dbReference type="HOGENOM" id="CLU_132418_0_0_1"/>
<evidence type="ECO:0000256" key="1">
    <source>
        <dbReference type="SAM" id="MobiDB-lite"/>
    </source>
</evidence>
<accession>A0A067M7C4</accession>